<dbReference type="GeneID" id="7751003"/>
<organism evidence="1 2">
    <name type="scientific">Lactobacillus phage Lb338-1</name>
    <dbReference type="NCBI Taxonomy" id="2892342"/>
    <lineage>
        <taxon>Viruses</taxon>
        <taxon>Duplodnaviria</taxon>
        <taxon>Heunggongvirae</taxon>
        <taxon>Uroviricota</taxon>
        <taxon>Caudoviricetes</taxon>
        <taxon>Herelleviridae</taxon>
        <taxon>Mooreparkvirus</taxon>
        <taxon>Mooreparkvirus Lb3381</taxon>
    </lineage>
</organism>
<dbReference type="Proteomes" id="UP000001878">
    <property type="component" value="Segment"/>
</dbReference>
<dbReference type="KEGG" id="vg:7751003"/>
<dbReference type="OrthoDB" id="8491at10239"/>
<gene>
    <name evidence="1" type="ORF">lb338_phage_148</name>
</gene>
<keyword evidence="2" id="KW-1185">Reference proteome</keyword>
<reference evidence="1 2" key="1">
    <citation type="journal article" date="2009" name="Gene">
        <title>Genome of a virulent bacteriophage Lb338-1 that lyses the probiotic Lactobacillus paracasei cheese strain.</title>
        <authorList>
            <person name="Alemayehu D."/>
            <person name="Ross R.P."/>
            <person name="O'Sullivan O."/>
            <person name="Coffey A."/>
            <person name="Stanton C."/>
            <person name="Fitzgerald G.F."/>
            <person name="McAuliffe O."/>
        </authorList>
    </citation>
    <scope>NUCLEOTIDE SEQUENCE [LARGE SCALE GENOMIC DNA]</scope>
    <source>
        <strain evidence="1">Lb338-1</strain>
    </source>
</reference>
<evidence type="ECO:0000313" key="2">
    <source>
        <dbReference type="Proteomes" id="UP000001878"/>
    </source>
</evidence>
<sequence>MPYVEPTNGKIKHTGRKKRLNIYNTDKYYNFSTALAKDVDSKVNVDFSTKPYIDEIMAQNSMADLYADDTRYFYEQGKMLIDDYVIDMIKSGMYVEYYVKLLVSDAVLDAMAESGRGKVIYGTFGAHKNIDRDLVNNVMKAHEATKVMFDFPGFMPDLHAETLLMYMANFRTNVDLVNIDFSPLHEDEMVDWRKPYYYLAPDGLYHPYTKEKFNFFKKIKDPLSAWGMNIVMVANSKAEQAALDDMARKDQNG</sequence>
<evidence type="ECO:0000313" key="1">
    <source>
        <dbReference type="EMBL" id="ACO37069.1"/>
    </source>
</evidence>
<proteinExistence type="predicted"/>
<dbReference type="EMBL" id="FJ822135">
    <property type="protein sequence ID" value="ACO37069.1"/>
    <property type="molecule type" value="Genomic_DNA"/>
</dbReference>
<accession>C1KFQ8</accession>
<protein>
    <submittedName>
        <fullName evidence="1">Uncharacterized protein</fullName>
    </submittedName>
</protein>
<dbReference type="RefSeq" id="YP_002790827.1">
    <property type="nucleotide sequence ID" value="NC_012530.1"/>
</dbReference>
<name>C1KFQ8_9CAUD</name>